<accession>A0ABM8Z3W0</accession>
<evidence type="ECO:0000313" key="3">
    <source>
        <dbReference type="Proteomes" id="UP000789707"/>
    </source>
</evidence>
<dbReference type="Pfam" id="PF04260">
    <property type="entry name" value="DUF436"/>
    <property type="match status" value="1"/>
</dbReference>
<dbReference type="SUPFAM" id="SSF110710">
    <property type="entry name" value="TTHA0583/YokD-like"/>
    <property type="match status" value="1"/>
</dbReference>
<proteinExistence type="inferred from homology"/>
<dbReference type="PIRSF" id="PIRSF007510">
    <property type="entry name" value="UCP007510"/>
    <property type="match status" value="1"/>
</dbReference>
<evidence type="ECO:0000256" key="1">
    <source>
        <dbReference type="HAMAP-Rule" id="MF_00800"/>
    </source>
</evidence>
<comment type="similarity">
    <text evidence="1">Belongs to the UPF0340 family.</text>
</comment>
<organism evidence="2 3">
    <name type="scientific">Periweissella fabaria</name>
    <dbReference type="NCBI Taxonomy" id="546157"/>
    <lineage>
        <taxon>Bacteria</taxon>
        <taxon>Bacillati</taxon>
        <taxon>Bacillota</taxon>
        <taxon>Bacilli</taxon>
        <taxon>Lactobacillales</taxon>
        <taxon>Lactobacillaceae</taxon>
        <taxon>Periweissella</taxon>
    </lineage>
</organism>
<protein>
    <recommendedName>
        <fullName evidence="1">UPF0340 protein WFA24289_00070</fullName>
    </recommendedName>
</protein>
<evidence type="ECO:0000313" key="2">
    <source>
        <dbReference type="EMBL" id="CAH0415772.1"/>
    </source>
</evidence>
<dbReference type="EMBL" id="CAKKNS010000001">
    <property type="protein sequence ID" value="CAH0415772.1"/>
    <property type="molecule type" value="Genomic_DNA"/>
</dbReference>
<reference evidence="2 3" key="1">
    <citation type="submission" date="2021-11" db="EMBL/GenBank/DDBJ databases">
        <authorList>
            <person name="Depoorter E."/>
        </authorList>
    </citation>
    <scope>NUCLEOTIDE SEQUENCE [LARGE SCALE GENOMIC DNA]</scope>
    <source>
        <strain evidence="2 3">LMG 24289</strain>
    </source>
</reference>
<dbReference type="HAMAP" id="MF_00800">
    <property type="entry name" value="UPF0340"/>
    <property type="match status" value="1"/>
</dbReference>
<gene>
    <name evidence="2" type="ORF">WFA24289_00070</name>
</gene>
<name>A0ABM8Z3W0_9LACO</name>
<dbReference type="Gene3D" id="3.40.50.10360">
    <property type="entry name" value="Hypothetical protein TT1679"/>
    <property type="match status" value="1"/>
</dbReference>
<comment type="caution">
    <text evidence="2">The sequence shown here is derived from an EMBL/GenBank/DDBJ whole genome shotgun (WGS) entry which is preliminary data.</text>
</comment>
<dbReference type="Proteomes" id="UP000789707">
    <property type="component" value="Unassembled WGS sequence"/>
</dbReference>
<keyword evidence="3" id="KW-1185">Reference proteome</keyword>
<dbReference type="NCBIfam" id="TIGR01440">
    <property type="entry name" value="TIGR01440 family protein"/>
    <property type="match status" value="1"/>
</dbReference>
<dbReference type="InterPro" id="IPR028345">
    <property type="entry name" value="Antibiotic_NAT-like"/>
</dbReference>
<dbReference type="InterPro" id="IPR006340">
    <property type="entry name" value="DUF436"/>
</dbReference>
<sequence>MITIEQIKTDLRNVLDDYFAQVTNPGKIFVVGCSTSEISGSWKGTNSRLDVGQAVYETIQQYLEPRGMAIAIQGCEHLNRALLVERTVAEAHNFEIVDVVPAIHAGGGTQVAAYQQMHDPVEVEHIVAQGGLDIGGTEIGMHVKFVQIPVPLKHRDVGAARVVALTSRPKKIGGARAKYEFTTANLEE</sequence>